<dbReference type="EMBL" id="JACFYJ010000006">
    <property type="protein sequence ID" value="MEI5996836.1"/>
    <property type="molecule type" value="Genomic_DNA"/>
</dbReference>
<comment type="caution">
    <text evidence="1">The sequence shown here is derived from an EMBL/GenBank/DDBJ whole genome shotgun (WGS) entry which is preliminary data.</text>
</comment>
<organism evidence="1 2">
    <name type="scientific">Paraburkholderia bengalensis</name>
    <dbReference type="NCBI Taxonomy" id="2747562"/>
    <lineage>
        <taxon>Bacteria</taxon>
        <taxon>Pseudomonadati</taxon>
        <taxon>Pseudomonadota</taxon>
        <taxon>Betaproteobacteria</taxon>
        <taxon>Burkholderiales</taxon>
        <taxon>Burkholderiaceae</taxon>
        <taxon>Paraburkholderia</taxon>
    </lineage>
</organism>
<gene>
    <name evidence="1" type="ORF">H3V53_06360</name>
</gene>
<keyword evidence="2" id="KW-1185">Reference proteome</keyword>
<protein>
    <submittedName>
        <fullName evidence="1">Uncharacterized protein</fullName>
    </submittedName>
</protein>
<reference evidence="1 2" key="1">
    <citation type="journal article" date="2022" name="Arch. Microbiol.">
        <title>Paraburkholderia bengalensis sp. nov. isolated from roots of Oryza sativa, IR64.</title>
        <authorList>
            <person name="Nag P."/>
            <person name="Mondal N."/>
            <person name="Sarkar J."/>
            <person name="Das S."/>
        </authorList>
    </citation>
    <scope>NUCLEOTIDE SEQUENCE [LARGE SCALE GENOMIC DNA]</scope>
    <source>
        <strain evidence="1 2">IR64_4_BI</strain>
    </source>
</reference>
<accession>A0ABU8IMU6</accession>
<proteinExistence type="predicted"/>
<evidence type="ECO:0000313" key="2">
    <source>
        <dbReference type="Proteomes" id="UP001386437"/>
    </source>
</evidence>
<dbReference type="RefSeq" id="WP_336597238.1">
    <property type="nucleotide sequence ID" value="NZ_JACFYJ010000006.1"/>
</dbReference>
<evidence type="ECO:0000313" key="1">
    <source>
        <dbReference type="EMBL" id="MEI5996836.1"/>
    </source>
</evidence>
<name>A0ABU8IMU6_9BURK</name>
<sequence>MQVRNVRWEDQEKTQILCEILFDDGPLAGQWAPYRATKNDPVNYGQILFEDLAAGKYGTVAEQGVTGQ</sequence>
<dbReference type="Proteomes" id="UP001386437">
    <property type="component" value="Unassembled WGS sequence"/>
</dbReference>